<dbReference type="PANTHER" id="PTHR33710:SF64">
    <property type="entry name" value="ENDONUCLEASE_EXONUCLEASE_PHOSPHATASE DOMAIN-CONTAINING PROTEIN"/>
    <property type="match status" value="1"/>
</dbReference>
<accession>A0AAP0CHG7</accession>
<evidence type="ECO:0000313" key="1">
    <source>
        <dbReference type="EMBL" id="KAK9056786.1"/>
    </source>
</evidence>
<proteinExistence type="predicted"/>
<comment type="caution">
    <text evidence="1">The sequence shown here is derived from an EMBL/GenBank/DDBJ whole genome shotgun (WGS) entry which is preliminary data.</text>
</comment>
<reference evidence="1 2" key="1">
    <citation type="submission" date="2024-04" db="EMBL/GenBank/DDBJ databases">
        <title>The reference genome of an endangered Asteraceae, Deinandra increscens subsp. villosa, native to the Central Coast of California.</title>
        <authorList>
            <person name="Guilliams M."/>
            <person name="Hasenstab-Lehman K."/>
            <person name="Meyer R."/>
            <person name="Mcevoy S."/>
        </authorList>
    </citation>
    <scope>NUCLEOTIDE SEQUENCE [LARGE SCALE GENOMIC DNA]</scope>
    <source>
        <tissue evidence="1">Leaf</tissue>
    </source>
</reference>
<organism evidence="1 2">
    <name type="scientific">Deinandra increscens subsp. villosa</name>
    <dbReference type="NCBI Taxonomy" id="3103831"/>
    <lineage>
        <taxon>Eukaryota</taxon>
        <taxon>Viridiplantae</taxon>
        <taxon>Streptophyta</taxon>
        <taxon>Embryophyta</taxon>
        <taxon>Tracheophyta</taxon>
        <taxon>Spermatophyta</taxon>
        <taxon>Magnoliopsida</taxon>
        <taxon>eudicotyledons</taxon>
        <taxon>Gunneridae</taxon>
        <taxon>Pentapetalae</taxon>
        <taxon>asterids</taxon>
        <taxon>campanulids</taxon>
        <taxon>Asterales</taxon>
        <taxon>Asteraceae</taxon>
        <taxon>Asteroideae</taxon>
        <taxon>Heliantheae alliance</taxon>
        <taxon>Madieae</taxon>
        <taxon>Madiinae</taxon>
        <taxon>Deinandra</taxon>
    </lineage>
</organism>
<dbReference type="PANTHER" id="PTHR33710">
    <property type="entry name" value="BNAC02G09200D PROTEIN"/>
    <property type="match status" value="1"/>
</dbReference>
<dbReference type="InterPro" id="IPR036691">
    <property type="entry name" value="Endo/exonu/phosph_ase_sf"/>
</dbReference>
<evidence type="ECO:0008006" key="3">
    <source>
        <dbReference type="Google" id="ProtNLM"/>
    </source>
</evidence>
<protein>
    <recommendedName>
        <fullName evidence="3">RNA-directed DNA polymerase, eukaryota</fullName>
    </recommendedName>
</protein>
<keyword evidence="2" id="KW-1185">Reference proteome</keyword>
<dbReference type="Proteomes" id="UP001408789">
    <property type="component" value="Unassembled WGS sequence"/>
</dbReference>
<dbReference type="Gene3D" id="3.60.10.10">
    <property type="entry name" value="Endonuclease/exonuclease/phosphatase"/>
    <property type="match status" value="1"/>
</dbReference>
<name>A0AAP0CHG7_9ASTR</name>
<sequence>MVENVKSLPTDRLWGRTVYEHEAVPAVGKSGGLLCIWDPGVFNKVEAMYGRYMLAIRGKIMGGQEDLTIVNVYGPQSPSLKKELWDQVVELKQRWGGMWVVLGDFNAVRSAEERLNSEFCTTTARDFNQFINNMELIDPKMGGHKYTFMDSKGEKLSKIDTIMYCRKFLDCWPTTRVTALPRNKPDHAPVMLEVGCKVDFGPIPFKCFHSWFEREGFESTMRLAYALAPIGLQPDRALLLKLQAIKKALKLWWQEEKEKEKKEEMELKDKIENVESIAEQRPLTLIEKENRIIWKKELLELEFRMNKDVQQKAKIKWAIEGDENTKFFHGMVKARMEKNRISGLIREGGWCSNPGQLKEMVKNHFSQRFYESKQNRPTIDGRGFSKLSEEQMESLVCPVTMQ</sequence>
<dbReference type="AlphaFoldDB" id="A0AAP0CHG7"/>
<dbReference type="EMBL" id="JBCNJP010000024">
    <property type="protein sequence ID" value="KAK9056786.1"/>
    <property type="molecule type" value="Genomic_DNA"/>
</dbReference>
<gene>
    <name evidence="1" type="ORF">SSX86_024149</name>
</gene>
<dbReference type="SUPFAM" id="SSF56219">
    <property type="entry name" value="DNase I-like"/>
    <property type="match status" value="1"/>
</dbReference>
<evidence type="ECO:0000313" key="2">
    <source>
        <dbReference type="Proteomes" id="UP001408789"/>
    </source>
</evidence>